<sequence>MVAASSPASSRPRADPTALVVVGVAYDGWEAESLLAPLSVIHRASNVAERSGKSTRARVLVAAEKKRACLSPQGCAIVPDATWSEVEKADIILVPGGFSAIIESSNPTLLDFLRRVSKNAKLVASVSSGAAILAKAGLLDKKSATTSKASFPTLAPNHPKTNWVPRARFIADDRLVTGAGVASAVDVAFEIVRTIWGSQIERSVASLVGGGGWRPANWDEDEFGRGVVKAGAYRVWAASPMAYMNEFVPRSHIHLHHVRHSGVHCPLPSSISIG</sequence>
<dbReference type="OrthoDB" id="543156at2759"/>
<keyword evidence="2" id="KW-0315">Glutamine amidotransferase</keyword>
<dbReference type="InterPro" id="IPR052158">
    <property type="entry name" value="INH-QAR"/>
</dbReference>
<evidence type="ECO:0000313" key="2">
    <source>
        <dbReference type="EMBL" id="KXS16759.1"/>
    </source>
</evidence>
<dbReference type="STRING" id="1344416.A0A139AJ47"/>
<dbReference type="SUPFAM" id="SSF52317">
    <property type="entry name" value="Class I glutamine amidotransferase-like"/>
    <property type="match status" value="1"/>
</dbReference>
<evidence type="ECO:0000313" key="3">
    <source>
        <dbReference type="Proteomes" id="UP000070544"/>
    </source>
</evidence>
<dbReference type="PANTHER" id="PTHR43130">
    <property type="entry name" value="ARAC-FAMILY TRANSCRIPTIONAL REGULATOR"/>
    <property type="match status" value="1"/>
</dbReference>
<keyword evidence="2" id="KW-0808">Transferase</keyword>
<reference evidence="2 3" key="1">
    <citation type="journal article" date="2015" name="Genome Biol. Evol.">
        <title>Phylogenomic analyses indicate that early fungi evolved digesting cell walls of algal ancestors of land plants.</title>
        <authorList>
            <person name="Chang Y."/>
            <person name="Wang S."/>
            <person name="Sekimoto S."/>
            <person name="Aerts A.L."/>
            <person name="Choi C."/>
            <person name="Clum A."/>
            <person name="LaButti K.M."/>
            <person name="Lindquist E.A."/>
            <person name="Yee Ngan C."/>
            <person name="Ohm R.A."/>
            <person name="Salamov A.A."/>
            <person name="Grigoriev I.V."/>
            <person name="Spatafora J.W."/>
            <person name="Berbee M.L."/>
        </authorList>
    </citation>
    <scope>NUCLEOTIDE SEQUENCE [LARGE SCALE GENOMIC DNA]</scope>
    <source>
        <strain evidence="2 3">JEL478</strain>
    </source>
</reference>
<dbReference type="InterPro" id="IPR029062">
    <property type="entry name" value="Class_I_gatase-like"/>
</dbReference>
<accession>A0A139AJ47</accession>
<proteinExistence type="predicted"/>
<name>A0A139AJ47_GONPJ</name>
<dbReference type="GO" id="GO:0016740">
    <property type="term" value="F:transferase activity"/>
    <property type="evidence" value="ECO:0007669"/>
    <property type="project" value="UniProtKB-KW"/>
</dbReference>
<dbReference type="Pfam" id="PF01965">
    <property type="entry name" value="DJ-1_PfpI"/>
    <property type="match status" value="1"/>
</dbReference>
<dbReference type="PANTHER" id="PTHR43130:SF3">
    <property type="entry name" value="HTH-TYPE TRANSCRIPTIONAL REGULATOR RV1931C"/>
    <property type="match status" value="1"/>
</dbReference>
<keyword evidence="3" id="KW-1185">Reference proteome</keyword>
<evidence type="ECO:0000259" key="1">
    <source>
        <dbReference type="Pfam" id="PF01965"/>
    </source>
</evidence>
<dbReference type="Proteomes" id="UP000070544">
    <property type="component" value="Unassembled WGS sequence"/>
</dbReference>
<dbReference type="Gene3D" id="3.40.50.880">
    <property type="match status" value="1"/>
</dbReference>
<dbReference type="EMBL" id="KQ965750">
    <property type="protein sequence ID" value="KXS16759.1"/>
    <property type="molecule type" value="Genomic_DNA"/>
</dbReference>
<organism evidence="2 3">
    <name type="scientific">Gonapodya prolifera (strain JEL478)</name>
    <name type="common">Monoblepharis prolifera</name>
    <dbReference type="NCBI Taxonomy" id="1344416"/>
    <lineage>
        <taxon>Eukaryota</taxon>
        <taxon>Fungi</taxon>
        <taxon>Fungi incertae sedis</taxon>
        <taxon>Chytridiomycota</taxon>
        <taxon>Chytridiomycota incertae sedis</taxon>
        <taxon>Monoblepharidomycetes</taxon>
        <taxon>Monoblepharidales</taxon>
        <taxon>Gonapodyaceae</taxon>
        <taxon>Gonapodya</taxon>
    </lineage>
</organism>
<feature type="domain" description="DJ-1/PfpI" evidence="1">
    <location>
        <begin position="25"/>
        <end position="193"/>
    </location>
</feature>
<protein>
    <submittedName>
        <fullName evidence="2">Class I glutamine amidotransferase-like protein</fullName>
    </submittedName>
</protein>
<dbReference type="AlphaFoldDB" id="A0A139AJ47"/>
<dbReference type="InterPro" id="IPR002818">
    <property type="entry name" value="DJ-1/PfpI"/>
</dbReference>
<gene>
    <name evidence="2" type="ORF">M427DRAFT_283692</name>
</gene>